<dbReference type="HAMAP" id="MF_00836">
    <property type="entry name" value="PhnN"/>
    <property type="match status" value="1"/>
</dbReference>
<evidence type="ECO:0000313" key="9">
    <source>
        <dbReference type="Proteomes" id="UP000198885"/>
    </source>
</evidence>
<gene>
    <name evidence="6" type="primary">phnN</name>
    <name evidence="8" type="ORF">SAMN04490244_11282</name>
</gene>
<reference evidence="8 9" key="1">
    <citation type="submission" date="2016-10" db="EMBL/GenBank/DDBJ databases">
        <authorList>
            <person name="de Groot N.N."/>
        </authorList>
    </citation>
    <scope>NUCLEOTIDE SEQUENCE [LARGE SCALE GENOMIC DNA]</scope>
    <source>
        <strain evidence="8 9">DSM 23042</strain>
    </source>
</reference>
<keyword evidence="5 6" id="KW-0067">ATP-binding</keyword>
<dbReference type="RefSeq" id="WP_092695895.1">
    <property type="nucleotide sequence ID" value="NZ_FOGU01000012.1"/>
</dbReference>
<dbReference type="STRING" id="641238.SAMN04490244_11282"/>
<dbReference type="GO" id="GO:0006015">
    <property type="term" value="P:5-phosphoribose 1-diphosphate biosynthetic process"/>
    <property type="evidence" value="ECO:0007669"/>
    <property type="project" value="UniProtKB-UniRule"/>
</dbReference>
<evidence type="ECO:0000256" key="5">
    <source>
        <dbReference type="ARBA" id="ARBA00022840"/>
    </source>
</evidence>
<evidence type="ECO:0000256" key="4">
    <source>
        <dbReference type="ARBA" id="ARBA00022741"/>
    </source>
</evidence>
<dbReference type="InterPro" id="IPR008145">
    <property type="entry name" value="GK/Ca_channel_bsu"/>
</dbReference>
<sequence>MSPGHLFAVAGPSGAGKDTLMAAARRRRPDLVIVRRVITRPSGATGEPHEGVSEAEFARRRAAGDFALWWEAHGLRYGIPATIRDDLGAGRTVLFNASRRILATAGRQFPGLVVLHVTAPDALRAERLAARGRESAAEIGARLDRSDLTMPDGVPVRRIVNDGGVEDGAERLLAALQPARA</sequence>
<dbReference type="GO" id="GO:0033863">
    <property type="term" value="F:ribose 1,5-bisphosphate phosphokinase activity"/>
    <property type="evidence" value="ECO:0007669"/>
    <property type="project" value="UniProtKB-UniRule"/>
</dbReference>
<comment type="catalytic activity">
    <reaction evidence="1 6">
        <text>alpha-D-ribose 1,5-bisphosphate + ATP = 5-phospho-alpha-D-ribose 1-diphosphate + ADP</text>
        <dbReference type="Rhea" id="RHEA:20109"/>
        <dbReference type="ChEBI" id="CHEBI:30616"/>
        <dbReference type="ChEBI" id="CHEBI:58017"/>
        <dbReference type="ChEBI" id="CHEBI:68688"/>
        <dbReference type="ChEBI" id="CHEBI:456216"/>
        <dbReference type="EC" id="2.7.4.23"/>
    </reaction>
</comment>
<keyword evidence="9" id="KW-1185">Reference proteome</keyword>
<keyword evidence="3 6" id="KW-0808">Transferase</keyword>
<dbReference type="AlphaFoldDB" id="A0A1H9WQT0"/>
<dbReference type="GO" id="GO:0019634">
    <property type="term" value="P:organic phosphonate metabolic process"/>
    <property type="evidence" value="ECO:0007669"/>
    <property type="project" value="UniProtKB-UniRule"/>
</dbReference>
<dbReference type="SUPFAM" id="SSF52540">
    <property type="entry name" value="P-loop containing nucleoside triphosphate hydrolases"/>
    <property type="match status" value="1"/>
</dbReference>
<keyword evidence="8" id="KW-0418">Kinase</keyword>
<evidence type="ECO:0000313" key="8">
    <source>
        <dbReference type="EMBL" id="SES36235.1"/>
    </source>
</evidence>
<feature type="domain" description="Guanylate kinase/L-type calcium channel beta subunit" evidence="7">
    <location>
        <begin position="3"/>
        <end position="180"/>
    </location>
</feature>
<comment type="function">
    <text evidence="6">Catalyzes the phosphorylation of ribose 1,5-bisphosphate to 5-phospho-D-ribosyl alpha-1-diphosphate (PRPP).</text>
</comment>
<evidence type="ECO:0000256" key="2">
    <source>
        <dbReference type="ARBA" id="ARBA00005069"/>
    </source>
</evidence>
<feature type="binding site" evidence="6">
    <location>
        <begin position="11"/>
        <end position="18"/>
    </location>
    <ligand>
        <name>ATP</name>
        <dbReference type="ChEBI" id="CHEBI:30616"/>
    </ligand>
</feature>
<dbReference type="EC" id="2.7.4.23" evidence="6"/>
<comment type="pathway">
    <text evidence="2 6">Metabolic intermediate biosynthesis; 5-phospho-alpha-D-ribose 1-diphosphate biosynthesis; 5-phospho-alpha-D-ribose 1-diphosphate from D-ribose 5-phosphate (route II): step 3/3.</text>
</comment>
<proteinExistence type="inferred from homology"/>
<evidence type="ECO:0000256" key="6">
    <source>
        <dbReference type="HAMAP-Rule" id="MF_00836"/>
    </source>
</evidence>
<organism evidence="8 9">
    <name type="scientific">Tranquillimonas rosea</name>
    <dbReference type="NCBI Taxonomy" id="641238"/>
    <lineage>
        <taxon>Bacteria</taxon>
        <taxon>Pseudomonadati</taxon>
        <taxon>Pseudomonadota</taxon>
        <taxon>Alphaproteobacteria</taxon>
        <taxon>Rhodobacterales</taxon>
        <taxon>Roseobacteraceae</taxon>
        <taxon>Tranquillimonas</taxon>
    </lineage>
</organism>
<dbReference type="Gene3D" id="3.40.50.300">
    <property type="entry name" value="P-loop containing nucleotide triphosphate hydrolases"/>
    <property type="match status" value="1"/>
</dbReference>
<dbReference type="InterPro" id="IPR012699">
    <property type="entry name" value="PhnN"/>
</dbReference>
<evidence type="ECO:0000256" key="3">
    <source>
        <dbReference type="ARBA" id="ARBA00022679"/>
    </source>
</evidence>
<dbReference type="EMBL" id="FOGU01000012">
    <property type="protein sequence ID" value="SES36235.1"/>
    <property type="molecule type" value="Genomic_DNA"/>
</dbReference>
<dbReference type="OrthoDB" id="341217at2"/>
<keyword evidence="4 6" id="KW-0547">Nucleotide-binding</keyword>
<protein>
    <recommendedName>
        <fullName evidence="6">Ribose 1,5-bisphosphate phosphokinase PhnN</fullName>
        <ecNumber evidence="6">2.7.4.23</ecNumber>
    </recommendedName>
    <alternativeName>
        <fullName evidence="6">Ribose 1,5-bisphosphokinase</fullName>
    </alternativeName>
</protein>
<comment type="similarity">
    <text evidence="6">Belongs to the ribose 1,5-bisphosphokinase family.</text>
</comment>
<dbReference type="UniPathway" id="UPA00087">
    <property type="reaction ID" value="UER00175"/>
</dbReference>
<dbReference type="SMART" id="SM00072">
    <property type="entry name" value="GuKc"/>
    <property type="match status" value="1"/>
</dbReference>
<accession>A0A1H9WQT0</accession>
<dbReference type="InterPro" id="IPR027417">
    <property type="entry name" value="P-loop_NTPase"/>
</dbReference>
<evidence type="ECO:0000259" key="7">
    <source>
        <dbReference type="SMART" id="SM00072"/>
    </source>
</evidence>
<dbReference type="NCBIfam" id="TIGR02322">
    <property type="entry name" value="phosphon_PhnN"/>
    <property type="match status" value="1"/>
</dbReference>
<dbReference type="GO" id="GO:0005524">
    <property type="term" value="F:ATP binding"/>
    <property type="evidence" value="ECO:0007669"/>
    <property type="project" value="UniProtKB-KW"/>
</dbReference>
<evidence type="ECO:0000256" key="1">
    <source>
        <dbReference type="ARBA" id="ARBA00000373"/>
    </source>
</evidence>
<name>A0A1H9WQT0_9RHOB</name>
<dbReference type="Proteomes" id="UP000198885">
    <property type="component" value="Unassembled WGS sequence"/>
</dbReference>